<dbReference type="Pfam" id="PF01435">
    <property type="entry name" value="Peptidase_M48"/>
    <property type="match status" value="1"/>
</dbReference>
<dbReference type="Proteomes" id="UP000501690">
    <property type="component" value="Linkage Group LG3"/>
</dbReference>
<comment type="cofactor">
    <cofactor evidence="6">
        <name>Zn(2+)</name>
        <dbReference type="ChEBI" id="CHEBI:29105"/>
    </cofactor>
    <text evidence="6">Binds 1 zinc ion per subunit.</text>
</comment>
<feature type="transmembrane region" description="Helical" evidence="7">
    <location>
        <begin position="109"/>
        <end position="127"/>
    </location>
</feature>
<dbReference type="PANTHER" id="PTHR22726">
    <property type="entry name" value="METALLOENDOPEPTIDASE OMA1"/>
    <property type="match status" value="1"/>
</dbReference>
<dbReference type="EMBL" id="CP039347">
    <property type="protein sequence ID" value="QCD87694.1"/>
    <property type="molecule type" value="Genomic_DNA"/>
</dbReference>
<keyword evidence="10" id="KW-1185">Reference proteome</keyword>
<accession>A0A4D6LHR0</accession>
<organism evidence="9 10">
    <name type="scientific">Vigna unguiculata</name>
    <name type="common">Cowpea</name>
    <dbReference type="NCBI Taxonomy" id="3917"/>
    <lineage>
        <taxon>Eukaryota</taxon>
        <taxon>Viridiplantae</taxon>
        <taxon>Streptophyta</taxon>
        <taxon>Embryophyta</taxon>
        <taxon>Tracheophyta</taxon>
        <taxon>Spermatophyta</taxon>
        <taxon>Magnoliopsida</taxon>
        <taxon>eudicotyledons</taxon>
        <taxon>Gunneridae</taxon>
        <taxon>Pentapetalae</taxon>
        <taxon>rosids</taxon>
        <taxon>fabids</taxon>
        <taxon>Fabales</taxon>
        <taxon>Fabaceae</taxon>
        <taxon>Papilionoideae</taxon>
        <taxon>50 kb inversion clade</taxon>
        <taxon>NPAAA clade</taxon>
        <taxon>indigoferoid/millettioid clade</taxon>
        <taxon>Phaseoleae</taxon>
        <taxon>Vigna</taxon>
    </lineage>
</organism>
<keyword evidence="7" id="KW-1133">Transmembrane helix</keyword>
<dbReference type="CDD" id="cd07331">
    <property type="entry name" value="M48C_Oma1_like"/>
    <property type="match status" value="1"/>
</dbReference>
<sequence>MGCYRRGALDHLRILASRFMPQNPTFRHSFRSCKSWYLNSGSKGAIFNGFSSWRSISQRLGAQGVVGVNGNFHNLFPLGAKRLYCIDPYNVQHFKPRGLRHWFKNSRNVFVVMVGSGVLITVYFGNLETVPCTNRTHLILLSKEFERRLGEHGFEKVKVNFNGNILPPIHPQSVRVTMIAREIVDALHRGLRKDKMLNDLGYTSEHTMLVEGDGRETLSGLVGNEEKVERSWHEGDKILDEKKCWKYDQERWSKASTSHLDGLNWEILIVNEPVVNAFCLPGGKIVVFSGLFEHFQSDAEIATIIGHEVGHAVARHSAEGITKKLSFGILQLILYQLVMPDIVNIVSSIFFHLPFSRRMEIEADYIGMLLIASAGYDPRVAPGVYEKLGNIGGDSTGMDYLSTHPPGIQRAEFLAQPNIMEEALSIYRDVREGRRVQAFL</sequence>
<dbReference type="GO" id="GO:0004222">
    <property type="term" value="F:metalloendopeptidase activity"/>
    <property type="evidence" value="ECO:0007669"/>
    <property type="project" value="InterPro"/>
</dbReference>
<keyword evidence="1 6" id="KW-0645">Protease</keyword>
<name>A0A4D6LHR0_VIGUN</name>
<evidence type="ECO:0000313" key="10">
    <source>
        <dbReference type="Proteomes" id="UP000501690"/>
    </source>
</evidence>
<evidence type="ECO:0000256" key="2">
    <source>
        <dbReference type="ARBA" id="ARBA00022723"/>
    </source>
</evidence>
<reference evidence="9 10" key="1">
    <citation type="submission" date="2019-04" db="EMBL/GenBank/DDBJ databases">
        <title>An improved genome assembly and genetic linkage map for asparagus bean, Vigna unguiculata ssp. sesquipedialis.</title>
        <authorList>
            <person name="Xia Q."/>
            <person name="Zhang R."/>
            <person name="Dong Y."/>
        </authorList>
    </citation>
    <scope>NUCLEOTIDE SEQUENCE [LARGE SCALE GENOMIC DNA]</scope>
    <source>
        <tissue evidence="9">Leaf</tissue>
    </source>
</reference>
<keyword evidence="3 6" id="KW-0378">Hydrolase</keyword>
<evidence type="ECO:0000259" key="8">
    <source>
        <dbReference type="Pfam" id="PF01435"/>
    </source>
</evidence>
<dbReference type="PANTHER" id="PTHR22726:SF1">
    <property type="entry name" value="METALLOENDOPEPTIDASE OMA1, MITOCHONDRIAL"/>
    <property type="match status" value="1"/>
</dbReference>
<dbReference type="InterPro" id="IPR051156">
    <property type="entry name" value="Mito/Outer_Membr_Metalloprot"/>
</dbReference>
<evidence type="ECO:0000256" key="6">
    <source>
        <dbReference type="RuleBase" id="RU003983"/>
    </source>
</evidence>
<protein>
    <submittedName>
        <fullName evidence="9">Putative metalloprotease</fullName>
    </submittedName>
</protein>
<keyword evidence="2" id="KW-0479">Metal-binding</keyword>
<dbReference type="GO" id="GO:0046872">
    <property type="term" value="F:metal ion binding"/>
    <property type="evidence" value="ECO:0007669"/>
    <property type="project" value="UniProtKB-KW"/>
</dbReference>
<evidence type="ECO:0000256" key="7">
    <source>
        <dbReference type="SAM" id="Phobius"/>
    </source>
</evidence>
<evidence type="ECO:0000256" key="4">
    <source>
        <dbReference type="ARBA" id="ARBA00022833"/>
    </source>
</evidence>
<keyword evidence="7" id="KW-0472">Membrane</keyword>
<keyword evidence="7" id="KW-0812">Transmembrane</keyword>
<evidence type="ECO:0000256" key="1">
    <source>
        <dbReference type="ARBA" id="ARBA00022670"/>
    </source>
</evidence>
<keyword evidence="4 6" id="KW-0862">Zinc</keyword>
<evidence type="ECO:0000256" key="5">
    <source>
        <dbReference type="ARBA" id="ARBA00023049"/>
    </source>
</evidence>
<evidence type="ECO:0000313" key="9">
    <source>
        <dbReference type="EMBL" id="QCD87694.1"/>
    </source>
</evidence>
<dbReference type="InterPro" id="IPR001915">
    <property type="entry name" value="Peptidase_M48"/>
</dbReference>
<gene>
    <name evidence="9" type="ORF">DEO72_LG3g2234</name>
</gene>
<feature type="domain" description="Peptidase M48" evidence="8">
    <location>
        <begin position="257"/>
        <end position="415"/>
    </location>
</feature>
<comment type="similarity">
    <text evidence="6">Belongs to the peptidase M48 family.</text>
</comment>
<keyword evidence="5 6" id="KW-0482">Metalloprotease</keyword>
<dbReference type="GO" id="GO:0016020">
    <property type="term" value="C:membrane"/>
    <property type="evidence" value="ECO:0007669"/>
    <property type="project" value="TreeGrafter"/>
</dbReference>
<evidence type="ECO:0000256" key="3">
    <source>
        <dbReference type="ARBA" id="ARBA00022801"/>
    </source>
</evidence>
<dbReference type="AlphaFoldDB" id="A0A4D6LHR0"/>
<proteinExistence type="inferred from homology"/>
<dbReference type="GO" id="GO:0051603">
    <property type="term" value="P:proteolysis involved in protein catabolic process"/>
    <property type="evidence" value="ECO:0007669"/>
    <property type="project" value="TreeGrafter"/>
</dbReference>
<dbReference type="Gene3D" id="3.30.2010.10">
    <property type="entry name" value="Metalloproteases ('zincins'), catalytic domain"/>
    <property type="match status" value="1"/>
</dbReference>